<dbReference type="GeneID" id="54579488"/>
<organism evidence="2 3">
    <name type="scientific">Trematosphaeria pertusa</name>
    <dbReference type="NCBI Taxonomy" id="390896"/>
    <lineage>
        <taxon>Eukaryota</taxon>
        <taxon>Fungi</taxon>
        <taxon>Dikarya</taxon>
        <taxon>Ascomycota</taxon>
        <taxon>Pezizomycotina</taxon>
        <taxon>Dothideomycetes</taxon>
        <taxon>Pleosporomycetidae</taxon>
        <taxon>Pleosporales</taxon>
        <taxon>Massarineae</taxon>
        <taxon>Trematosphaeriaceae</taxon>
        <taxon>Trematosphaeria</taxon>
    </lineage>
</organism>
<protein>
    <submittedName>
        <fullName evidence="2">Uncharacterized protein</fullName>
    </submittedName>
</protein>
<dbReference type="GO" id="GO:0070860">
    <property type="term" value="C:RNA polymerase I core factor complex"/>
    <property type="evidence" value="ECO:0007669"/>
    <property type="project" value="TreeGrafter"/>
</dbReference>
<sequence>MDIFAPQLRWGRQTTHSLRASQYRRPTKRKHDEDEDDAAAGPSATSNAQSFASSEPLEAEQLRVAGLLPDDAFELPPPPFPHTPAAASKGQFTYASVAEEMASLTPAVFDPAGGTSDKRALRQKHLEILSTVMHRCLLEGDYDRASRAWGMILRTQAAGRPIDPRNHERWTISAELLLRRKPSSESNYIRNEGVHARSPDEEQPQVHEDETFTEDGFELALDYLKRLTVQYPYRKLAPRAVDARTFLPPYFELRIREVYEKSKHAHAHEAALREEELAQARDICKELDGKMESPPFDKHEGLLQLRVKLGLWISDLILGTAQSGGEDDRNMDTSEDGDNTGHMAPEKQAKYTDALRELRQVLEACKRAGIEPGPLRRNMPDLVAKIEELKTPLGIKGSILDHLPP</sequence>
<dbReference type="GO" id="GO:0017025">
    <property type="term" value="F:TBP-class protein binding"/>
    <property type="evidence" value="ECO:0007669"/>
    <property type="project" value="TreeGrafter"/>
</dbReference>
<feature type="region of interest" description="Disordered" evidence="1">
    <location>
        <begin position="323"/>
        <end position="344"/>
    </location>
</feature>
<dbReference type="GO" id="GO:0042790">
    <property type="term" value="P:nucleolar large rRNA transcription by RNA polymerase I"/>
    <property type="evidence" value="ECO:0007669"/>
    <property type="project" value="TreeGrafter"/>
</dbReference>
<evidence type="ECO:0000313" key="2">
    <source>
        <dbReference type="EMBL" id="KAF2242936.1"/>
    </source>
</evidence>
<gene>
    <name evidence="2" type="ORF">BU26DRAFT_493722</name>
</gene>
<dbReference type="PANTHER" id="PTHR28244:SF1">
    <property type="entry name" value="RNA POLYMERASE I-SPECIFIC TRANSCRIPTION INITIATION FACTOR RRN11"/>
    <property type="match status" value="1"/>
</dbReference>
<evidence type="ECO:0000313" key="3">
    <source>
        <dbReference type="Proteomes" id="UP000800094"/>
    </source>
</evidence>
<dbReference type="OrthoDB" id="2159786at2759"/>
<dbReference type="InterPro" id="IPR053029">
    <property type="entry name" value="RNA_pol_I-specific_init_factor"/>
</dbReference>
<name>A0A6A6HY13_9PLEO</name>
<dbReference type="Pfam" id="PF04090">
    <property type="entry name" value="Rrn11"/>
    <property type="match status" value="1"/>
</dbReference>
<feature type="compositionally biased region" description="Polar residues" evidence="1">
    <location>
        <begin position="43"/>
        <end position="53"/>
    </location>
</feature>
<keyword evidence="3" id="KW-1185">Reference proteome</keyword>
<dbReference type="InterPro" id="IPR007224">
    <property type="entry name" value="TIF_Rrn11"/>
</dbReference>
<dbReference type="EMBL" id="ML987206">
    <property type="protein sequence ID" value="KAF2242936.1"/>
    <property type="molecule type" value="Genomic_DNA"/>
</dbReference>
<dbReference type="Proteomes" id="UP000800094">
    <property type="component" value="Unassembled WGS sequence"/>
</dbReference>
<feature type="region of interest" description="Disordered" evidence="1">
    <location>
        <begin position="1"/>
        <end position="56"/>
    </location>
</feature>
<proteinExistence type="predicted"/>
<dbReference type="RefSeq" id="XP_033677940.1">
    <property type="nucleotide sequence ID" value="XM_033826158.1"/>
</dbReference>
<evidence type="ECO:0000256" key="1">
    <source>
        <dbReference type="SAM" id="MobiDB-lite"/>
    </source>
</evidence>
<dbReference type="PANTHER" id="PTHR28244">
    <property type="entry name" value="RNA POLYMERASE I-SPECIFIC TRANSCRIPTION INITIATION FACTOR RRN11"/>
    <property type="match status" value="1"/>
</dbReference>
<accession>A0A6A6HY13</accession>
<reference evidence="2" key="1">
    <citation type="journal article" date="2020" name="Stud. Mycol.">
        <title>101 Dothideomycetes genomes: a test case for predicting lifestyles and emergence of pathogens.</title>
        <authorList>
            <person name="Haridas S."/>
            <person name="Albert R."/>
            <person name="Binder M."/>
            <person name="Bloem J."/>
            <person name="Labutti K."/>
            <person name="Salamov A."/>
            <person name="Andreopoulos B."/>
            <person name="Baker S."/>
            <person name="Barry K."/>
            <person name="Bills G."/>
            <person name="Bluhm B."/>
            <person name="Cannon C."/>
            <person name="Castanera R."/>
            <person name="Culley D."/>
            <person name="Daum C."/>
            <person name="Ezra D."/>
            <person name="Gonzalez J."/>
            <person name="Henrissat B."/>
            <person name="Kuo A."/>
            <person name="Liang C."/>
            <person name="Lipzen A."/>
            <person name="Lutzoni F."/>
            <person name="Magnuson J."/>
            <person name="Mondo S."/>
            <person name="Nolan M."/>
            <person name="Ohm R."/>
            <person name="Pangilinan J."/>
            <person name="Park H.-J."/>
            <person name="Ramirez L."/>
            <person name="Alfaro M."/>
            <person name="Sun H."/>
            <person name="Tritt A."/>
            <person name="Yoshinaga Y."/>
            <person name="Zwiers L.-H."/>
            <person name="Turgeon B."/>
            <person name="Goodwin S."/>
            <person name="Spatafora J."/>
            <person name="Crous P."/>
            <person name="Grigoriev I."/>
        </authorList>
    </citation>
    <scope>NUCLEOTIDE SEQUENCE</scope>
    <source>
        <strain evidence="2">CBS 122368</strain>
    </source>
</reference>
<dbReference type="GO" id="GO:0001181">
    <property type="term" value="F:RNA polymerase I general transcription initiation factor activity"/>
    <property type="evidence" value="ECO:0007669"/>
    <property type="project" value="InterPro"/>
</dbReference>
<dbReference type="GO" id="GO:0001164">
    <property type="term" value="F:RNA polymerase I core promoter sequence-specific DNA binding"/>
    <property type="evidence" value="ECO:0007669"/>
    <property type="project" value="InterPro"/>
</dbReference>
<dbReference type="AlphaFoldDB" id="A0A6A6HY13"/>